<evidence type="ECO:0008006" key="4">
    <source>
        <dbReference type="Google" id="ProtNLM"/>
    </source>
</evidence>
<dbReference type="PANTHER" id="PTHR23254">
    <property type="entry name" value="EIF4G DOMAIN PROTEIN"/>
    <property type="match status" value="1"/>
</dbReference>
<dbReference type="GO" id="GO:0008494">
    <property type="term" value="F:translation activator activity"/>
    <property type="evidence" value="ECO:0007669"/>
    <property type="project" value="TreeGrafter"/>
</dbReference>
<gene>
    <name evidence="2" type="ORF">KIN20_023429</name>
</gene>
<name>A0AAD5NC68_PARTN</name>
<dbReference type="PANTHER" id="PTHR23254:SF15">
    <property type="entry name" value="POLYADENYLATE-BINDING PROTEIN-INTERACTING PROTEIN 1"/>
    <property type="match status" value="1"/>
</dbReference>
<keyword evidence="3" id="KW-1185">Reference proteome</keyword>
<evidence type="ECO:0000313" key="3">
    <source>
        <dbReference type="Proteomes" id="UP001196413"/>
    </source>
</evidence>
<organism evidence="2 3">
    <name type="scientific">Parelaphostrongylus tenuis</name>
    <name type="common">Meningeal worm</name>
    <dbReference type="NCBI Taxonomy" id="148309"/>
    <lineage>
        <taxon>Eukaryota</taxon>
        <taxon>Metazoa</taxon>
        <taxon>Ecdysozoa</taxon>
        <taxon>Nematoda</taxon>
        <taxon>Chromadorea</taxon>
        <taxon>Rhabditida</taxon>
        <taxon>Rhabditina</taxon>
        <taxon>Rhabditomorpha</taxon>
        <taxon>Strongyloidea</taxon>
        <taxon>Metastrongylidae</taxon>
        <taxon>Parelaphostrongylus</taxon>
    </lineage>
</organism>
<reference evidence="2" key="1">
    <citation type="submission" date="2021-06" db="EMBL/GenBank/DDBJ databases">
        <title>Parelaphostrongylus tenuis whole genome reference sequence.</title>
        <authorList>
            <person name="Garwood T.J."/>
            <person name="Larsen P.A."/>
            <person name="Fountain-Jones N.M."/>
            <person name="Garbe J.R."/>
            <person name="Macchietto M.G."/>
            <person name="Kania S.A."/>
            <person name="Gerhold R.W."/>
            <person name="Richards J.E."/>
            <person name="Wolf T.M."/>
        </authorList>
    </citation>
    <scope>NUCLEOTIDE SEQUENCE</scope>
    <source>
        <strain evidence="2">MNPRO001-30</strain>
        <tissue evidence="2">Meninges</tissue>
    </source>
</reference>
<dbReference type="Proteomes" id="UP001196413">
    <property type="component" value="Unassembled WGS sequence"/>
</dbReference>
<feature type="compositionally biased region" description="Polar residues" evidence="1">
    <location>
        <begin position="15"/>
        <end position="32"/>
    </location>
</feature>
<feature type="compositionally biased region" description="Polar residues" evidence="1">
    <location>
        <begin position="39"/>
        <end position="63"/>
    </location>
</feature>
<feature type="region of interest" description="Disordered" evidence="1">
    <location>
        <begin position="1"/>
        <end position="92"/>
    </location>
</feature>
<dbReference type="AlphaFoldDB" id="A0AAD5NC68"/>
<evidence type="ECO:0000256" key="1">
    <source>
        <dbReference type="SAM" id="MobiDB-lite"/>
    </source>
</evidence>
<dbReference type="InterPro" id="IPR051367">
    <property type="entry name" value="mRNA_TranslReg/HistoneTransl"/>
</dbReference>
<comment type="caution">
    <text evidence="2">The sequence shown here is derived from an EMBL/GenBank/DDBJ whole genome shotgun (WGS) entry which is preliminary data.</text>
</comment>
<dbReference type="Gene3D" id="1.25.40.180">
    <property type="match status" value="1"/>
</dbReference>
<accession>A0AAD5NC68</accession>
<proteinExistence type="predicted"/>
<dbReference type="InterPro" id="IPR016024">
    <property type="entry name" value="ARM-type_fold"/>
</dbReference>
<sequence>MGDRWNYQHNHQRHQANPSYNEWSYDGYQQQVPPRDYSAHNNFSLSQPQYSSRGHSSATQSNMVDRGTTHYVSAQQQQQQRPGSTPSFPLNPNAAAFIPRGYNQLNQSGPAMPYYQNDEADVRAYEAMYNHFPNGTVLDEYIPSHDLHQDMVHSDNLVSLQEIQVGVEQILSDADDFDSWAGAIRDRMTEKRMSPPTRVVAVRMIFEMAVTVAPRPLSGNNPQHALARLLHFLTLEIPSLLRDAVLKLLCDFHSKRQTFNPELRVNLAIFFAEIYEKMETESGGRIDKVGEALLEQLDDLLKFEMNDQLMKTIVQLVKLCGRNLDAYDVTEPSVSQLLTKLVAFAKGHPQLSESVKTQIMSVVELRKNGWGVTQRASGTTSDAAPSSSSLSVLSNDGDYVGENGVALELSEEERSFLESHLNAIDGLDDPEQDQSFDEQEVLKDFGAFVKEEEDRKTTSMLEKLKVCDQDN</sequence>
<dbReference type="EMBL" id="JAHQIW010004752">
    <property type="protein sequence ID" value="KAJ1363539.1"/>
    <property type="molecule type" value="Genomic_DNA"/>
</dbReference>
<dbReference type="SUPFAM" id="SSF48371">
    <property type="entry name" value="ARM repeat"/>
    <property type="match status" value="1"/>
</dbReference>
<feature type="compositionally biased region" description="Polar residues" evidence="1">
    <location>
        <begin position="81"/>
        <end position="90"/>
    </location>
</feature>
<evidence type="ECO:0000313" key="2">
    <source>
        <dbReference type="EMBL" id="KAJ1363539.1"/>
    </source>
</evidence>
<protein>
    <recommendedName>
        <fullName evidence="4">MIF4G domain-containing protein</fullName>
    </recommendedName>
</protein>
<dbReference type="GO" id="GO:0006446">
    <property type="term" value="P:regulation of translational initiation"/>
    <property type="evidence" value="ECO:0007669"/>
    <property type="project" value="TreeGrafter"/>
</dbReference>